<reference evidence="8 9" key="1">
    <citation type="submission" date="2023-10" db="EMBL/GenBank/DDBJ databases">
        <authorList>
            <person name="Botero Cardona J."/>
        </authorList>
    </citation>
    <scope>NUCLEOTIDE SEQUENCE [LARGE SCALE GENOMIC DNA]</scope>
    <source>
        <strain evidence="8 9">R-53137</strain>
    </source>
</reference>
<keyword evidence="9" id="KW-1185">Reference proteome</keyword>
<accession>A0ABN9YVC6</accession>
<keyword evidence="4" id="KW-0677">Repeat</keyword>
<name>A0ABN9YVC6_9LACO</name>
<dbReference type="PANTHER" id="PTHR37001:SF5">
    <property type="entry name" value="RIIA DOMAIN-CONTAINING PROTEIN"/>
    <property type="match status" value="1"/>
</dbReference>
<dbReference type="Proteomes" id="UP001314262">
    <property type="component" value="Unassembled WGS sequence"/>
</dbReference>
<evidence type="ECO:0000256" key="2">
    <source>
        <dbReference type="ARBA" id="ARBA00022525"/>
    </source>
</evidence>
<dbReference type="InterPro" id="IPR053337">
    <property type="entry name" value="AT-2_adhesin"/>
</dbReference>
<dbReference type="PANTHER" id="PTHR37001">
    <property type="entry name" value="PHOSPHORYN, PUTATIVE-RELATED-RELATED"/>
    <property type="match status" value="1"/>
</dbReference>
<comment type="caution">
    <text evidence="8">The sequence shown here is derived from an EMBL/GenBank/DDBJ whole genome shotgun (WGS) entry which is preliminary data.</text>
</comment>
<dbReference type="Pfam" id="PF06458">
    <property type="entry name" value="MucBP"/>
    <property type="match status" value="1"/>
</dbReference>
<evidence type="ECO:0000256" key="4">
    <source>
        <dbReference type="ARBA" id="ARBA00022737"/>
    </source>
</evidence>
<feature type="domain" description="Gram-positive cocci surface proteins LPxTG" evidence="7">
    <location>
        <begin position="825"/>
        <end position="860"/>
    </location>
</feature>
<keyword evidence="1" id="KW-0134">Cell wall</keyword>
<gene>
    <name evidence="8" type="ORF">R53137_KAKDMLNK_00847</name>
</gene>
<organism evidence="8 9">
    <name type="scientific">Fructobacillus tropaeoli</name>
    <dbReference type="NCBI Taxonomy" id="709323"/>
    <lineage>
        <taxon>Bacteria</taxon>
        <taxon>Bacillati</taxon>
        <taxon>Bacillota</taxon>
        <taxon>Bacilli</taxon>
        <taxon>Lactobacillales</taxon>
        <taxon>Lactobacillaceae</taxon>
        <taxon>Fructobacillus</taxon>
    </lineage>
</organism>
<keyword evidence="5" id="KW-0572">Peptidoglycan-anchor</keyword>
<dbReference type="InterPro" id="IPR009459">
    <property type="entry name" value="MucBP_dom"/>
</dbReference>
<dbReference type="PROSITE" id="PS50847">
    <property type="entry name" value="GRAM_POS_ANCHORING"/>
    <property type="match status" value="1"/>
</dbReference>
<evidence type="ECO:0000256" key="6">
    <source>
        <dbReference type="SAM" id="MobiDB-lite"/>
    </source>
</evidence>
<evidence type="ECO:0000313" key="8">
    <source>
        <dbReference type="EMBL" id="CAK1241705.1"/>
    </source>
</evidence>
<evidence type="ECO:0000259" key="7">
    <source>
        <dbReference type="PROSITE" id="PS50847"/>
    </source>
</evidence>
<dbReference type="EMBL" id="CAUZLT010000003">
    <property type="protein sequence ID" value="CAK1241705.1"/>
    <property type="molecule type" value="Genomic_DNA"/>
</dbReference>
<feature type="region of interest" description="Disordered" evidence="6">
    <location>
        <begin position="557"/>
        <end position="831"/>
    </location>
</feature>
<evidence type="ECO:0000313" key="9">
    <source>
        <dbReference type="Proteomes" id="UP001314262"/>
    </source>
</evidence>
<dbReference type="InterPro" id="IPR019931">
    <property type="entry name" value="LPXTG_anchor"/>
</dbReference>
<feature type="compositionally biased region" description="Low complexity" evidence="6">
    <location>
        <begin position="557"/>
        <end position="786"/>
    </location>
</feature>
<protein>
    <recommendedName>
        <fullName evidence="7">Gram-positive cocci surface proteins LPxTG domain-containing protein</fullName>
    </recommendedName>
</protein>
<keyword evidence="3" id="KW-0732">Signal</keyword>
<evidence type="ECO:0000256" key="3">
    <source>
        <dbReference type="ARBA" id="ARBA00022729"/>
    </source>
</evidence>
<sequence>MKYNKMQLTKVNERKVLKKVKKNWVVLSISAFAVAGGLTFASEGLTTPAFADGNASTQTNNQVQTFNYTDLAKQGIVKTDSITWSYQDGQQIPTGTFDSLRGNGGTSSVTFTINANTTLKQGDTISIPLATNIDNQPGMQTFNLSNFNSQVIESATNTVLSTSVSYDAASQTIQLPLNGASFDSSRAHQITLNFNTASGQIFPKSAGNGTDLSISETVADQTHTYSWAAQPTQPDYKENNTPQQMKDNVADVNSNGVSARTTITNTDGLAFTEPVILNDGKDYIQTIDIKATASSQGKVTPVYIEDGGYFWPHLASASGYGPATETAGWTDQAANNSGSTSNAVGGAQTAWTSKADGDQPAANQYSVVRVSDNELKVIINYGPSQYYKLTKEQFEHVIKSQYASVSDDVIAQMESKYGDGQGNFYFPFTVLSNFKAINPNNDNQQVRYDITFSDNKGFYDKKTPVYTNAILHNTANGQTMVTTRYVDESGNQLAPNDDTLGFMTKDSFSADSLSIDGYTLDESKLPEGAVKNSDGSYSVNGTYSKDDATYTYVYKANTTNTNPTPDPSTSTTPSNNGGGSESASESASASASTSASQSESASTSASTSTSQSESASASVSTSASQSESASTSASTSTSQSESASASASTSASQSASASASTSTSTSQSESASASTSTSTSQSESASASASTSTNQSESASTSAPTSTSQSESVSASTSTSTSQPESVSAGTSTSTSQPESASASTSTSTSQPESVSASTSTSTSQPESVSASISTSTSQPGSASASVPVQTSSVAPVDNPSALVQPDQTVTAVTPSSVSRASSVLPQTGKHHESDKDAFALAALGLSSAVYLFALGKNKK</sequence>
<feature type="compositionally biased region" description="Polar residues" evidence="6">
    <location>
        <begin position="806"/>
        <end position="826"/>
    </location>
</feature>
<evidence type="ECO:0000256" key="5">
    <source>
        <dbReference type="ARBA" id="ARBA00023088"/>
    </source>
</evidence>
<evidence type="ECO:0000256" key="1">
    <source>
        <dbReference type="ARBA" id="ARBA00022512"/>
    </source>
</evidence>
<proteinExistence type="predicted"/>
<dbReference type="Gene3D" id="3.10.20.320">
    <property type="entry name" value="Putative peptidoglycan bound protein (lpxtg motif)"/>
    <property type="match status" value="1"/>
</dbReference>
<keyword evidence="2" id="KW-0964">Secreted</keyword>
<dbReference type="RefSeq" id="WP_203618899.1">
    <property type="nucleotide sequence ID" value="NZ_BOJU01000003.1"/>
</dbReference>